<dbReference type="InterPro" id="IPR002641">
    <property type="entry name" value="PNPLA_dom"/>
</dbReference>
<dbReference type="eggNOG" id="COG1752">
    <property type="taxonomic scope" value="Bacteria"/>
</dbReference>
<gene>
    <name evidence="4" type="ORF">pgond44_07185</name>
</gene>
<keyword evidence="1 2" id="KW-0443">Lipid metabolism</keyword>
<protein>
    <submittedName>
        <fullName evidence="4">Patatin-like phospholipase</fullName>
    </submittedName>
</protein>
<dbReference type="Proteomes" id="UP000012317">
    <property type="component" value="Unassembled WGS sequence"/>
</dbReference>
<feature type="short sequence motif" description="GXSXG" evidence="2">
    <location>
        <begin position="57"/>
        <end position="61"/>
    </location>
</feature>
<comment type="caution">
    <text evidence="2">Lacks conserved residue(s) required for the propagation of feature annotation.</text>
</comment>
<evidence type="ECO:0000256" key="2">
    <source>
        <dbReference type="PROSITE-ProRule" id="PRU01161"/>
    </source>
</evidence>
<keyword evidence="2" id="KW-0378">Hydrolase</keyword>
<organism evidence="4 5">
    <name type="scientific">Psychroflexus gondwanensis ACAM 44</name>
    <dbReference type="NCBI Taxonomy" id="1189619"/>
    <lineage>
        <taxon>Bacteria</taxon>
        <taxon>Pseudomonadati</taxon>
        <taxon>Bacteroidota</taxon>
        <taxon>Flavobacteriia</taxon>
        <taxon>Flavobacteriales</taxon>
        <taxon>Flavobacteriaceae</taxon>
        <taxon>Psychroflexus</taxon>
    </lineage>
</organism>
<evidence type="ECO:0000313" key="5">
    <source>
        <dbReference type="Proteomes" id="UP000012317"/>
    </source>
</evidence>
<dbReference type="RefSeq" id="WP_003439029.1">
    <property type="nucleotide sequence ID" value="NZ_APLF01000005.1"/>
</dbReference>
<dbReference type="STRING" id="1189619.pgond44_07185"/>
<dbReference type="PATRIC" id="fig|1189619.4.peg.1482"/>
<evidence type="ECO:0000313" key="4">
    <source>
        <dbReference type="EMBL" id="EMY81616.1"/>
    </source>
</evidence>
<dbReference type="GO" id="GO:0016787">
    <property type="term" value="F:hydrolase activity"/>
    <property type="evidence" value="ECO:0007669"/>
    <property type="project" value="UniProtKB-UniRule"/>
</dbReference>
<feature type="short sequence motif" description="DGA/G" evidence="2">
    <location>
        <begin position="275"/>
        <end position="277"/>
    </location>
</feature>
<proteinExistence type="predicted"/>
<dbReference type="SUPFAM" id="SSF52151">
    <property type="entry name" value="FabD/lysophospholipase-like"/>
    <property type="match status" value="1"/>
</dbReference>
<dbReference type="PROSITE" id="PS51635">
    <property type="entry name" value="PNPLA"/>
    <property type="match status" value="1"/>
</dbReference>
<evidence type="ECO:0000256" key="1">
    <source>
        <dbReference type="ARBA" id="ARBA00023098"/>
    </source>
</evidence>
<dbReference type="Gene3D" id="3.40.1090.10">
    <property type="entry name" value="Cytosolic phospholipase A2 catalytic domain"/>
    <property type="match status" value="1"/>
</dbReference>
<keyword evidence="5" id="KW-1185">Reference proteome</keyword>
<feature type="active site" description="Nucleophile" evidence="2">
    <location>
        <position position="59"/>
    </location>
</feature>
<dbReference type="AlphaFoldDB" id="N1WMU9"/>
<accession>N1WMU9</accession>
<dbReference type="InterPro" id="IPR016035">
    <property type="entry name" value="Acyl_Trfase/lysoPLipase"/>
</dbReference>
<dbReference type="Pfam" id="PF01734">
    <property type="entry name" value="Patatin"/>
    <property type="match status" value="1"/>
</dbReference>
<comment type="caution">
    <text evidence="4">The sequence shown here is derived from an EMBL/GenBank/DDBJ whole genome shotgun (WGS) entry which is preliminary data.</text>
</comment>
<sequence>MRNEPFELGICMAGAVSAGAYTAGVMDFLIEALDTWEQKRGEKDVPTHQVVVKAIGGASAGGMTGIIAASALNNPIEHVKEADPKNVLKEQTKNKFYNSWVDLLQEDMFSLLLKTDDIEKAKVYSLLNSKFIEQVGKKSLKVNSSEFIERKYIEKHIKVFTTLTNVEGFKYNSDFQGTLTDNNFHLSHHADYATFILNKIETQYDNDGWIPLDFFENVNTNMALDAAMATGAFPVGLRSRKITRKKKYVEQLSWNKALLERFELDKDPYEALILDGGIINNEPFERLKNLINGIDAEEDKFKGTVLMIDPFPSYMTSFNIEADDITSSLTGMLSAMLGHLRSKPEVIKKIFKDGDVSQYQIAPVRYDKNDKKIEGKKAIACGFMGGFGGFIHKEFRVHDFFLGRANCERFLREYFTVDVNTTNSIFKNGYKDIDPQKHTSSNGKRQIIPILTTKRDKMYMPIFENRDIWPKRKEKDVDRFNRDLRKRVGKIIMNFSDYNWSTRLFLGIGNKLILRRKLAKAVMNTIKDDMKSYDLL</sequence>
<dbReference type="EMBL" id="APLF01000005">
    <property type="protein sequence ID" value="EMY81616.1"/>
    <property type="molecule type" value="Genomic_DNA"/>
</dbReference>
<dbReference type="GO" id="GO:0016042">
    <property type="term" value="P:lipid catabolic process"/>
    <property type="evidence" value="ECO:0007669"/>
    <property type="project" value="UniProtKB-UniRule"/>
</dbReference>
<feature type="domain" description="PNPLA" evidence="3">
    <location>
        <begin position="10"/>
        <end position="288"/>
    </location>
</feature>
<feature type="active site" description="Proton acceptor" evidence="2">
    <location>
        <position position="275"/>
    </location>
</feature>
<evidence type="ECO:0000259" key="3">
    <source>
        <dbReference type="PROSITE" id="PS51635"/>
    </source>
</evidence>
<reference evidence="4 5" key="1">
    <citation type="journal article" date="2014" name="Genome Biol. Evol.">
        <title>Extensive gene acquisition in the extremely psychrophilic bacterial species Psychroflexus torquis and the link to sea-ice ecosystem specialism.</title>
        <authorList>
            <person name="Feng S."/>
            <person name="Powell S.M."/>
            <person name="Wilson R."/>
            <person name="Bowman J.P."/>
        </authorList>
    </citation>
    <scope>NUCLEOTIDE SEQUENCE [LARGE SCALE GENOMIC DNA]</scope>
    <source>
        <strain evidence="4 5">ACAM 44</strain>
    </source>
</reference>
<name>N1WMU9_9FLAO</name>
<keyword evidence="2" id="KW-0442">Lipid degradation</keyword>